<dbReference type="SUPFAM" id="SSF53927">
    <property type="entry name" value="Cytidine deaminase-like"/>
    <property type="match status" value="1"/>
</dbReference>
<feature type="region of interest" description="Disordered" evidence="1">
    <location>
        <begin position="81"/>
        <end position="171"/>
    </location>
</feature>
<feature type="compositionally biased region" description="Basic and acidic residues" evidence="1">
    <location>
        <begin position="144"/>
        <end position="171"/>
    </location>
</feature>
<evidence type="ECO:0000259" key="2">
    <source>
        <dbReference type="Pfam" id="PF00383"/>
    </source>
</evidence>
<sequence>MNKTQFYLSQCAEAASKSPMCFTLGAVMVKGGKVISSGYNHHRPHYDGSEVRTQGHRKPVSMHAEMHAIFNLTGMSPSFKKQVQGMERRVPQATRGPQPEHRTKGQQRQHNRSRRGKGKGKGRPESAALSPGRSGGGSSGESSESERSKACFHEHGARGREADKGWDARRRDPRVNGADIYVARFTKNGMGSANPCWRCLEWCRWAGVKRIFHWNDKEGRFDVIKVNSAQGSVIYETHADFRLSGGLGW</sequence>
<accession>A0A165B596</accession>
<organism evidence="3 4">
    <name type="scientific">Laetiporus sulphureus 93-53</name>
    <dbReference type="NCBI Taxonomy" id="1314785"/>
    <lineage>
        <taxon>Eukaryota</taxon>
        <taxon>Fungi</taxon>
        <taxon>Dikarya</taxon>
        <taxon>Basidiomycota</taxon>
        <taxon>Agaricomycotina</taxon>
        <taxon>Agaricomycetes</taxon>
        <taxon>Polyporales</taxon>
        <taxon>Laetiporus</taxon>
    </lineage>
</organism>
<dbReference type="RefSeq" id="XP_040758008.1">
    <property type="nucleotide sequence ID" value="XM_040913502.1"/>
</dbReference>
<dbReference type="Pfam" id="PF00383">
    <property type="entry name" value="dCMP_cyt_deam_1"/>
    <property type="match status" value="1"/>
</dbReference>
<feature type="compositionally biased region" description="Basic residues" evidence="1">
    <location>
        <begin position="104"/>
        <end position="121"/>
    </location>
</feature>
<evidence type="ECO:0000256" key="1">
    <source>
        <dbReference type="SAM" id="MobiDB-lite"/>
    </source>
</evidence>
<dbReference type="GO" id="GO:0003824">
    <property type="term" value="F:catalytic activity"/>
    <property type="evidence" value="ECO:0007669"/>
    <property type="project" value="InterPro"/>
</dbReference>
<proteinExistence type="predicted"/>
<name>A0A165B596_9APHY</name>
<evidence type="ECO:0000313" key="4">
    <source>
        <dbReference type="Proteomes" id="UP000076871"/>
    </source>
</evidence>
<dbReference type="EMBL" id="KV427690">
    <property type="protein sequence ID" value="KZT00268.1"/>
    <property type="molecule type" value="Genomic_DNA"/>
</dbReference>
<feature type="domain" description="CMP/dCMP-type deaminase" evidence="2">
    <location>
        <begin position="1"/>
        <end position="75"/>
    </location>
</feature>
<dbReference type="OrthoDB" id="9972196at2759"/>
<dbReference type="Gene3D" id="3.40.140.10">
    <property type="entry name" value="Cytidine Deaminase, domain 2"/>
    <property type="match status" value="1"/>
</dbReference>
<reference evidence="3 4" key="1">
    <citation type="journal article" date="2016" name="Mol. Biol. Evol.">
        <title>Comparative Genomics of Early-Diverging Mushroom-Forming Fungi Provides Insights into the Origins of Lignocellulose Decay Capabilities.</title>
        <authorList>
            <person name="Nagy L.G."/>
            <person name="Riley R."/>
            <person name="Tritt A."/>
            <person name="Adam C."/>
            <person name="Daum C."/>
            <person name="Floudas D."/>
            <person name="Sun H."/>
            <person name="Yadav J.S."/>
            <person name="Pangilinan J."/>
            <person name="Larsson K.H."/>
            <person name="Matsuura K."/>
            <person name="Barry K."/>
            <person name="Labutti K."/>
            <person name="Kuo R."/>
            <person name="Ohm R.A."/>
            <person name="Bhattacharya S.S."/>
            <person name="Shirouzu T."/>
            <person name="Yoshinaga Y."/>
            <person name="Martin F.M."/>
            <person name="Grigoriev I.V."/>
            <person name="Hibbett D.S."/>
        </authorList>
    </citation>
    <scope>NUCLEOTIDE SEQUENCE [LARGE SCALE GENOMIC DNA]</scope>
    <source>
        <strain evidence="3 4">93-53</strain>
    </source>
</reference>
<protein>
    <recommendedName>
        <fullName evidence="2">CMP/dCMP-type deaminase domain-containing protein</fullName>
    </recommendedName>
</protein>
<dbReference type="Proteomes" id="UP000076871">
    <property type="component" value="Unassembled WGS sequence"/>
</dbReference>
<dbReference type="GeneID" id="63830530"/>
<dbReference type="AlphaFoldDB" id="A0A165B596"/>
<dbReference type="GO" id="GO:0006139">
    <property type="term" value="P:nucleobase-containing compound metabolic process"/>
    <property type="evidence" value="ECO:0007669"/>
    <property type="project" value="UniProtKB-ARBA"/>
</dbReference>
<dbReference type="InterPro" id="IPR016193">
    <property type="entry name" value="Cytidine_deaminase-like"/>
</dbReference>
<gene>
    <name evidence="3" type="ORF">LAESUDRAFT_764755</name>
</gene>
<dbReference type="InterPro" id="IPR002125">
    <property type="entry name" value="CMP_dCMP_dom"/>
</dbReference>
<dbReference type="InParanoid" id="A0A165B596"/>
<evidence type="ECO:0000313" key="3">
    <source>
        <dbReference type="EMBL" id="KZT00268.1"/>
    </source>
</evidence>
<keyword evidence="4" id="KW-1185">Reference proteome</keyword>